<comment type="caution">
    <text evidence="1">The sequence shown here is derived from an EMBL/GenBank/DDBJ whole genome shotgun (WGS) entry which is preliminary data.</text>
</comment>
<dbReference type="Proteomes" id="UP000294746">
    <property type="component" value="Unassembled WGS sequence"/>
</dbReference>
<dbReference type="AlphaFoldDB" id="A0A4R2RMA3"/>
<accession>A0A4R2RMA3</accession>
<dbReference type="Pfam" id="PF14006">
    <property type="entry name" value="YqzL"/>
    <property type="match status" value="1"/>
</dbReference>
<proteinExistence type="predicted"/>
<evidence type="ECO:0000313" key="1">
    <source>
        <dbReference type="EMBL" id="TCP65112.1"/>
    </source>
</evidence>
<protein>
    <submittedName>
        <fullName evidence="1">YqzL-like protein</fullName>
    </submittedName>
</protein>
<dbReference type="RefSeq" id="WP_131849440.1">
    <property type="nucleotide sequence ID" value="NZ_SLXV01000035.1"/>
</dbReference>
<organism evidence="1 2">
    <name type="scientific">Baia soyae</name>
    <dbReference type="NCBI Taxonomy" id="1544746"/>
    <lineage>
        <taxon>Bacteria</taxon>
        <taxon>Bacillati</taxon>
        <taxon>Bacillota</taxon>
        <taxon>Bacilli</taxon>
        <taxon>Bacillales</taxon>
        <taxon>Thermoactinomycetaceae</taxon>
        <taxon>Baia</taxon>
    </lineage>
</organism>
<gene>
    <name evidence="1" type="ORF">EDD57_13516</name>
</gene>
<dbReference type="InterPro" id="IPR025617">
    <property type="entry name" value="YqzL"/>
</dbReference>
<reference evidence="1 2" key="1">
    <citation type="submission" date="2019-03" db="EMBL/GenBank/DDBJ databases">
        <title>Genomic Encyclopedia of Type Strains, Phase IV (KMG-IV): sequencing the most valuable type-strain genomes for metagenomic binning, comparative biology and taxonomic classification.</title>
        <authorList>
            <person name="Goeker M."/>
        </authorList>
    </citation>
    <scope>NUCLEOTIDE SEQUENCE [LARGE SCALE GENOMIC DNA]</scope>
    <source>
        <strain evidence="1 2">DSM 46831</strain>
    </source>
</reference>
<keyword evidence="2" id="KW-1185">Reference proteome</keyword>
<dbReference type="OrthoDB" id="1650227at2"/>
<dbReference type="EMBL" id="SLXV01000035">
    <property type="protein sequence ID" value="TCP65112.1"/>
    <property type="molecule type" value="Genomic_DNA"/>
</dbReference>
<name>A0A4R2RMA3_9BACL</name>
<evidence type="ECO:0000313" key="2">
    <source>
        <dbReference type="Proteomes" id="UP000294746"/>
    </source>
</evidence>
<sequence>MRNFSWHCFSTTGDIEAYLLYKECEVLAGGCDQRLIEDEEEEG</sequence>